<evidence type="ECO:0000313" key="1">
    <source>
        <dbReference type="EMBL" id="CAL5218521.1"/>
    </source>
</evidence>
<comment type="caution">
    <text evidence="1">The sequence shown here is derived from an EMBL/GenBank/DDBJ whole genome shotgun (WGS) entry which is preliminary data.</text>
</comment>
<name>A0ABP1FFE1_9CHLO</name>
<keyword evidence="2" id="KW-1185">Reference proteome</keyword>
<sequence length="91" mass="9969">MPNKALIPVSTKAGLRNVTKCVLPGASGHRPPPALVHLGWSLGYLSADAQMKEHGQGPKNFKARRNVQKQGQPPGQKPQEWTKCKCWAMPM</sequence>
<accession>A0ABP1FFE1</accession>
<dbReference type="EMBL" id="CAXHTA020000001">
    <property type="protein sequence ID" value="CAL5218521.1"/>
    <property type="molecule type" value="Genomic_DNA"/>
</dbReference>
<organism evidence="1 2">
    <name type="scientific">Coccomyxa viridis</name>
    <dbReference type="NCBI Taxonomy" id="1274662"/>
    <lineage>
        <taxon>Eukaryota</taxon>
        <taxon>Viridiplantae</taxon>
        <taxon>Chlorophyta</taxon>
        <taxon>core chlorophytes</taxon>
        <taxon>Trebouxiophyceae</taxon>
        <taxon>Trebouxiophyceae incertae sedis</taxon>
        <taxon>Coccomyxaceae</taxon>
        <taxon>Coccomyxa</taxon>
    </lineage>
</organism>
<dbReference type="Proteomes" id="UP001497392">
    <property type="component" value="Unassembled WGS sequence"/>
</dbReference>
<proteinExistence type="predicted"/>
<gene>
    <name evidence="1" type="primary">g208</name>
    <name evidence="1" type="ORF">VP750_LOCUS180</name>
</gene>
<reference evidence="1 2" key="1">
    <citation type="submission" date="2024-06" db="EMBL/GenBank/DDBJ databases">
        <authorList>
            <person name="Kraege A."/>
            <person name="Thomma B."/>
        </authorList>
    </citation>
    <scope>NUCLEOTIDE SEQUENCE [LARGE SCALE GENOMIC DNA]</scope>
</reference>
<protein>
    <submittedName>
        <fullName evidence="1">G208 protein</fullName>
    </submittedName>
</protein>
<evidence type="ECO:0000313" key="2">
    <source>
        <dbReference type="Proteomes" id="UP001497392"/>
    </source>
</evidence>